<dbReference type="Proteomes" id="UP000499080">
    <property type="component" value="Unassembled WGS sequence"/>
</dbReference>
<evidence type="ECO:0000313" key="1">
    <source>
        <dbReference type="EMBL" id="GBM65876.1"/>
    </source>
</evidence>
<dbReference type="AlphaFoldDB" id="A0A4Y2HKI6"/>
<keyword evidence="2" id="KW-1185">Reference proteome</keyword>
<reference evidence="1 2" key="1">
    <citation type="journal article" date="2019" name="Sci. Rep.">
        <title>Orb-weaving spider Araneus ventricosus genome elucidates the spidroin gene catalogue.</title>
        <authorList>
            <person name="Kono N."/>
            <person name="Nakamura H."/>
            <person name="Ohtoshi R."/>
            <person name="Moran D.A.P."/>
            <person name="Shinohara A."/>
            <person name="Yoshida Y."/>
            <person name="Fujiwara M."/>
            <person name="Mori M."/>
            <person name="Tomita M."/>
            <person name="Arakawa K."/>
        </authorList>
    </citation>
    <scope>NUCLEOTIDE SEQUENCE [LARGE SCALE GENOMIC DNA]</scope>
</reference>
<feature type="non-terminal residue" evidence="1">
    <location>
        <position position="1"/>
    </location>
</feature>
<proteinExistence type="predicted"/>
<dbReference type="EMBL" id="BGPR01001999">
    <property type="protein sequence ID" value="GBM65876.1"/>
    <property type="molecule type" value="Genomic_DNA"/>
</dbReference>
<protein>
    <submittedName>
        <fullName evidence="1">Uncharacterized protein</fullName>
    </submittedName>
</protein>
<comment type="caution">
    <text evidence="1">The sequence shown here is derived from an EMBL/GenBank/DDBJ whole genome shotgun (WGS) entry which is preliminary data.</text>
</comment>
<organism evidence="1 2">
    <name type="scientific">Araneus ventricosus</name>
    <name type="common">Orbweaver spider</name>
    <name type="synonym">Epeira ventricosa</name>
    <dbReference type="NCBI Taxonomy" id="182803"/>
    <lineage>
        <taxon>Eukaryota</taxon>
        <taxon>Metazoa</taxon>
        <taxon>Ecdysozoa</taxon>
        <taxon>Arthropoda</taxon>
        <taxon>Chelicerata</taxon>
        <taxon>Arachnida</taxon>
        <taxon>Araneae</taxon>
        <taxon>Araneomorphae</taxon>
        <taxon>Entelegynae</taxon>
        <taxon>Araneoidea</taxon>
        <taxon>Araneidae</taxon>
        <taxon>Araneus</taxon>
    </lineage>
</organism>
<name>A0A4Y2HKI6_ARAVE</name>
<gene>
    <name evidence="1" type="ORF">AVEN_238811_1</name>
</gene>
<evidence type="ECO:0000313" key="2">
    <source>
        <dbReference type="Proteomes" id="UP000499080"/>
    </source>
</evidence>
<sequence>PSESCGVDCDGMPSELMRCDVNFNGMHSDVVRYQFGWYA</sequence>
<accession>A0A4Y2HKI6</accession>